<evidence type="ECO:0000256" key="1">
    <source>
        <dbReference type="ARBA" id="ARBA00004477"/>
    </source>
</evidence>
<keyword evidence="10 12" id="KW-0472">Membrane</keyword>
<evidence type="ECO:0000256" key="9">
    <source>
        <dbReference type="ARBA" id="ARBA00023010"/>
    </source>
</evidence>
<evidence type="ECO:0000256" key="12">
    <source>
        <dbReference type="SAM" id="Phobius"/>
    </source>
</evidence>
<evidence type="ECO:0000313" key="14">
    <source>
        <dbReference type="Proteomes" id="UP001314263"/>
    </source>
</evidence>
<dbReference type="AlphaFoldDB" id="A0AAV1IEQ5"/>
<dbReference type="GO" id="GO:0031204">
    <property type="term" value="P:post-translational protein targeting to membrane, translocation"/>
    <property type="evidence" value="ECO:0007669"/>
    <property type="project" value="TreeGrafter"/>
</dbReference>
<dbReference type="GO" id="GO:0005789">
    <property type="term" value="C:endoplasmic reticulum membrane"/>
    <property type="evidence" value="ECO:0007669"/>
    <property type="project" value="UniProtKB-SubCell"/>
</dbReference>
<dbReference type="InterPro" id="IPR004728">
    <property type="entry name" value="Sec62"/>
</dbReference>
<keyword evidence="4" id="KW-0813">Transport</keyword>
<keyword evidence="6" id="KW-0256">Endoplasmic reticulum</keyword>
<feature type="compositionally biased region" description="Low complexity" evidence="11">
    <location>
        <begin position="291"/>
        <end position="300"/>
    </location>
</feature>
<feature type="transmembrane region" description="Helical" evidence="12">
    <location>
        <begin position="134"/>
        <end position="155"/>
    </location>
</feature>
<organism evidence="13 14">
    <name type="scientific">Coccomyxa viridis</name>
    <dbReference type="NCBI Taxonomy" id="1274662"/>
    <lineage>
        <taxon>Eukaryota</taxon>
        <taxon>Viridiplantae</taxon>
        <taxon>Chlorophyta</taxon>
        <taxon>core chlorophytes</taxon>
        <taxon>Trebouxiophyceae</taxon>
        <taxon>Trebouxiophyceae incertae sedis</taxon>
        <taxon>Coccomyxaceae</taxon>
        <taxon>Coccomyxa</taxon>
    </lineage>
</organism>
<dbReference type="Pfam" id="PF03839">
    <property type="entry name" value="Sec62"/>
    <property type="match status" value="1"/>
</dbReference>
<evidence type="ECO:0000256" key="11">
    <source>
        <dbReference type="SAM" id="MobiDB-lite"/>
    </source>
</evidence>
<keyword evidence="14" id="KW-1185">Reference proteome</keyword>
<accession>A0AAV1IEQ5</accession>
<comment type="subcellular location">
    <subcellularLocation>
        <location evidence="1">Endoplasmic reticulum membrane</location>
        <topology evidence="1">Multi-pass membrane protein</topology>
    </subcellularLocation>
</comment>
<feature type="transmembrane region" description="Helical" evidence="12">
    <location>
        <begin position="231"/>
        <end position="252"/>
    </location>
</feature>
<evidence type="ECO:0000256" key="5">
    <source>
        <dbReference type="ARBA" id="ARBA00022692"/>
    </source>
</evidence>
<comment type="similarity">
    <text evidence="2">Belongs to the SEC62 family.</text>
</comment>
<proteinExistence type="inferred from homology"/>
<keyword evidence="9" id="KW-0811">Translocation</keyword>
<feature type="compositionally biased region" description="Basic and acidic residues" evidence="11">
    <location>
        <begin position="318"/>
        <end position="331"/>
    </location>
</feature>
<comment type="caution">
    <text evidence="13">The sequence shown here is derived from an EMBL/GenBank/DDBJ whole genome shotgun (WGS) entry which is preliminary data.</text>
</comment>
<evidence type="ECO:0000256" key="8">
    <source>
        <dbReference type="ARBA" id="ARBA00022989"/>
    </source>
</evidence>
<dbReference type="PANTHER" id="PTHR12443:SF9">
    <property type="entry name" value="TRANSLOCATION PROTEIN SEC62"/>
    <property type="match status" value="1"/>
</dbReference>
<gene>
    <name evidence="13" type="ORF">CVIRNUC_008120</name>
</gene>
<feature type="compositionally biased region" description="Gly residues" evidence="11">
    <location>
        <begin position="301"/>
        <end position="316"/>
    </location>
</feature>
<keyword evidence="7" id="KW-0653">Protein transport</keyword>
<feature type="transmembrane region" description="Helical" evidence="12">
    <location>
        <begin position="162"/>
        <end position="192"/>
    </location>
</feature>
<evidence type="ECO:0000256" key="6">
    <source>
        <dbReference type="ARBA" id="ARBA00022824"/>
    </source>
</evidence>
<evidence type="ECO:0000313" key="13">
    <source>
        <dbReference type="EMBL" id="CAK0784915.1"/>
    </source>
</evidence>
<evidence type="ECO:0000256" key="3">
    <source>
        <dbReference type="ARBA" id="ARBA00021257"/>
    </source>
</evidence>
<dbReference type="PANTHER" id="PTHR12443">
    <property type="entry name" value="TRANSLOCATION PROTEIN SEC62"/>
    <property type="match status" value="1"/>
</dbReference>
<evidence type="ECO:0000256" key="10">
    <source>
        <dbReference type="ARBA" id="ARBA00023136"/>
    </source>
</evidence>
<name>A0AAV1IEQ5_9CHLO</name>
<keyword evidence="5 12" id="KW-0812">Transmembrane</keyword>
<evidence type="ECO:0000256" key="2">
    <source>
        <dbReference type="ARBA" id="ARBA00010604"/>
    </source>
</evidence>
<evidence type="ECO:0000256" key="4">
    <source>
        <dbReference type="ARBA" id="ARBA00022448"/>
    </source>
</evidence>
<reference evidence="13 14" key="1">
    <citation type="submission" date="2023-10" db="EMBL/GenBank/DDBJ databases">
        <authorList>
            <person name="Maclean D."/>
            <person name="Macfadyen A."/>
        </authorList>
    </citation>
    <scope>NUCLEOTIDE SEQUENCE [LARGE SCALE GENOMIC DNA]</scope>
</reference>
<dbReference type="EMBL" id="CAUYUE010000011">
    <property type="protein sequence ID" value="CAK0784915.1"/>
    <property type="molecule type" value="Genomic_DNA"/>
</dbReference>
<keyword evidence="8 12" id="KW-1133">Transmembrane helix</keyword>
<evidence type="ECO:0000256" key="7">
    <source>
        <dbReference type="ARBA" id="ARBA00022927"/>
    </source>
</evidence>
<sequence length="331" mass="37045">MAPKGPSREEDPLKQFADRLRAKNGIEYRSSVLHDQRVEFIRGKDLARYLRSHEEQFQPFVSRASKTEQQVKELGDLMLRRRFLIKADRMFKKPKPGRKRLVKWPKKLVPAESPLSFQEEFFYAWTYDRPKSPWYYVLCGLAFLGITLCTMFPLAPRPIKLVALYVSMTLIIIIFSVLLIRGLVAMTTWILLGRSLWIFPHLLSEEKGIDEAFWPLYELDERPEEGKGSHWFVRIGMALALIGTVWALHVYVPDKAGSVKDGAWQAHDAILEMLNLHGAGQQKLGSGDMGPGNATTPGAANGAGQGSPGAGAGAGHVFGEDLGKEPASDEL</sequence>
<protein>
    <recommendedName>
        <fullName evidence="3">Translocation protein SEC62</fullName>
    </recommendedName>
</protein>
<dbReference type="Proteomes" id="UP001314263">
    <property type="component" value="Unassembled WGS sequence"/>
</dbReference>
<feature type="region of interest" description="Disordered" evidence="11">
    <location>
        <begin position="282"/>
        <end position="331"/>
    </location>
</feature>